<sequence>MKVALCVKWFNVDELLVPMFRKYEQEHGIEPLEFVRCTSLEDVRNEVLSNKTKILFIDPPSSTIELWKFVTSKESTIEWVHSSAAGVDKFFATFKQLPEDNLTFLQNEIKFTRRAGSVTPQTMTEYILMIILNMERSMKSLSQNSLNHEWQSDYNCRLLSECRVGLMGYGEIGREIANKLNSNFNMKINVLKRGEASNDSSVDKWFSSTSEGGVEKFLSSDLDYIVAILPSTKETVGLLNNSILKNCERSKPVFINLGRGDLVGDQDIVTALENKWIRFAALDVLSQEPLPKDSILWGRQDLLVTPHCSCKTKSIVTEIAKGFYENMNLFKNNQQMVNLVDWKKEY</sequence>
<comment type="caution">
    <text evidence="4">The sequence shown here is derived from an EMBL/GenBank/DDBJ whole genome shotgun (WGS) entry which is preliminary data.</text>
</comment>
<dbReference type="AlphaFoldDB" id="A0AAW2YQE6"/>
<organism evidence="4 6">
    <name type="scientific">Acrasis kona</name>
    <dbReference type="NCBI Taxonomy" id="1008807"/>
    <lineage>
        <taxon>Eukaryota</taxon>
        <taxon>Discoba</taxon>
        <taxon>Heterolobosea</taxon>
        <taxon>Tetramitia</taxon>
        <taxon>Eutetramitia</taxon>
        <taxon>Acrasidae</taxon>
        <taxon>Acrasis</taxon>
    </lineage>
</organism>
<keyword evidence="1" id="KW-0560">Oxidoreductase</keyword>
<dbReference type="InterPro" id="IPR036291">
    <property type="entry name" value="NAD(P)-bd_dom_sf"/>
</dbReference>
<dbReference type="EMBL" id="JAOPGA020000365">
    <property type="protein sequence ID" value="KAL0478342.1"/>
    <property type="molecule type" value="Genomic_DNA"/>
</dbReference>
<dbReference type="EMBL" id="JAOPGA020000486">
    <property type="protein sequence ID" value="KAL0478947.1"/>
    <property type="molecule type" value="Genomic_DNA"/>
</dbReference>
<feature type="domain" description="D-isomer specific 2-hydroxyacid dehydrogenase NAD-binding" evidence="3">
    <location>
        <begin position="128"/>
        <end position="309"/>
    </location>
</feature>
<evidence type="ECO:0000313" key="4">
    <source>
        <dbReference type="EMBL" id="KAL0478342.1"/>
    </source>
</evidence>
<name>A0AAW2YQE6_9EUKA</name>
<evidence type="ECO:0000256" key="2">
    <source>
        <dbReference type="ARBA" id="ARBA00023027"/>
    </source>
</evidence>
<dbReference type="Gene3D" id="3.40.50.720">
    <property type="entry name" value="NAD(P)-binding Rossmann-like Domain"/>
    <property type="match status" value="2"/>
</dbReference>
<dbReference type="GO" id="GO:0016491">
    <property type="term" value="F:oxidoreductase activity"/>
    <property type="evidence" value="ECO:0007669"/>
    <property type="project" value="UniProtKB-KW"/>
</dbReference>
<evidence type="ECO:0000259" key="3">
    <source>
        <dbReference type="Pfam" id="PF02826"/>
    </source>
</evidence>
<accession>A0AAW2YQE6</accession>
<reference evidence="4 6" key="1">
    <citation type="submission" date="2024-03" db="EMBL/GenBank/DDBJ databases">
        <title>The Acrasis kona genome and developmental transcriptomes reveal deep origins of eukaryotic multicellular pathways.</title>
        <authorList>
            <person name="Sheikh S."/>
            <person name="Fu C.-J."/>
            <person name="Brown M.W."/>
            <person name="Baldauf S.L."/>
        </authorList>
    </citation>
    <scope>NUCLEOTIDE SEQUENCE [LARGE SCALE GENOMIC DNA]</scope>
    <source>
        <strain evidence="4 6">ATCC MYA-3509</strain>
    </source>
</reference>
<dbReference type="SUPFAM" id="SSF51735">
    <property type="entry name" value="NAD(P)-binding Rossmann-fold domains"/>
    <property type="match status" value="1"/>
</dbReference>
<protein>
    <submittedName>
        <fullName evidence="4">D-2-hydroxyacid dehydrogenase</fullName>
    </submittedName>
</protein>
<keyword evidence="2" id="KW-0520">NAD</keyword>
<proteinExistence type="predicted"/>
<keyword evidence="6" id="KW-1185">Reference proteome</keyword>
<evidence type="ECO:0000313" key="5">
    <source>
        <dbReference type="EMBL" id="KAL0478947.1"/>
    </source>
</evidence>
<dbReference type="GO" id="GO:0051287">
    <property type="term" value="F:NAD binding"/>
    <property type="evidence" value="ECO:0007669"/>
    <property type="project" value="InterPro"/>
</dbReference>
<dbReference type="PANTHER" id="PTHR43333:SF1">
    <property type="entry name" value="D-ISOMER SPECIFIC 2-HYDROXYACID DEHYDROGENASE NAD-BINDING DOMAIN-CONTAINING PROTEIN"/>
    <property type="match status" value="1"/>
</dbReference>
<dbReference type="Proteomes" id="UP001431209">
    <property type="component" value="Unassembled WGS sequence"/>
</dbReference>
<dbReference type="PANTHER" id="PTHR43333">
    <property type="entry name" value="2-HACID_DH_C DOMAIN-CONTAINING PROTEIN"/>
    <property type="match status" value="1"/>
</dbReference>
<gene>
    <name evidence="4" type="ORF">AKO1_008590</name>
    <name evidence="5" type="ORF">AKO1_010351</name>
</gene>
<evidence type="ECO:0000256" key="1">
    <source>
        <dbReference type="ARBA" id="ARBA00023002"/>
    </source>
</evidence>
<dbReference type="InterPro" id="IPR006140">
    <property type="entry name" value="D-isomer_DH_NAD-bd"/>
</dbReference>
<evidence type="ECO:0000313" key="6">
    <source>
        <dbReference type="Proteomes" id="UP001431209"/>
    </source>
</evidence>
<dbReference type="Pfam" id="PF02826">
    <property type="entry name" value="2-Hacid_dh_C"/>
    <property type="match status" value="1"/>
</dbReference>